<gene>
    <name evidence="1" type="ORF">D5S18_02925</name>
</gene>
<organism evidence="1 2">
    <name type="scientific">Nocardia panacis</name>
    <dbReference type="NCBI Taxonomy" id="2340916"/>
    <lineage>
        <taxon>Bacteria</taxon>
        <taxon>Bacillati</taxon>
        <taxon>Actinomycetota</taxon>
        <taxon>Actinomycetes</taxon>
        <taxon>Mycobacteriales</taxon>
        <taxon>Nocardiaceae</taxon>
        <taxon>Nocardia</taxon>
    </lineage>
</organism>
<sequence>MVLPLGRRVPGRVRLNLEFLNGADGKVGDKWVFTISGEWASVRTQYEIHSVILSRTLYRLVFADDNTTPPDRSVLQFGYVKRWPQQ</sequence>
<accession>A0A3A4KVN3</accession>
<dbReference type="Proteomes" id="UP000266677">
    <property type="component" value="Unassembled WGS sequence"/>
</dbReference>
<proteinExistence type="predicted"/>
<evidence type="ECO:0000313" key="2">
    <source>
        <dbReference type="Proteomes" id="UP000266677"/>
    </source>
</evidence>
<name>A0A3A4KVN3_9NOCA</name>
<evidence type="ECO:0000313" key="1">
    <source>
        <dbReference type="EMBL" id="RJO79300.1"/>
    </source>
</evidence>
<keyword evidence="2" id="KW-1185">Reference proteome</keyword>
<protein>
    <submittedName>
        <fullName evidence="1">Uncharacterized protein</fullName>
    </submittedName>
</protein>
<reference evidence="1 2" key="1">
    <citation type="submission" date="2018-09" db="EMBL/GenBank/DDBJ databases">
        <title>YIM PH21274 draft genome.</title>
        <authorList>
            <person name="Miao C."/>
        </authorList>
    </citation>
    <scope>NUCLEOTIDE SEQUENCE [LARGE SCALE GENOMIC DNA]</scope>
    <source>
        <strain evidence="1 2">YIM PH 21724</strain>
    </source>
</reference>
<dbReference type="AlphaFoldDB" id="A0A3A4KVN3"/>
<comment type="caution">
    <text evidence="1">The sequence shown here is derived from an EMBL/GenBank/DDBJ whole genome shotgun (WGS) entry which is preliminary data.</text>
</comment>
<dbReference type="EMBL" id="QZFU01000010">
    <property type="protein sequence ID" value="RJO79300.1"/>
    <property type="molecule type" value="Genomic_DNA"/>
</dbReference>